<dbReference type="SUPFAM" id="SSF50978">
    <property type="entry name" value="WD40 repeat-like"/>
    <property type="match status" value="2"/>
</dbReference>
<feature type="region of interest" description="Disordered" evidence="1">
    <location>
        <begin position="812"/>
        <end position="961"/>
    </location>
</feature>
<feature type="compositionally biased region" description="Polar residues" evidence="1">
    <location>
        <begin position="885"/>
        <end position="905"/>
    </location>
</feature>
<feature type="compositionally biased region" description="Basic residues" evidence="1">
    <location>
        <begin position="990"/>
        <end position="1005"/>
    </location>
</feature>
<feature type="compositionally biased region" description="Polar residues" evidence="1">
    <location>
        <begin position="917"/>
        <end position="927"/>
    </location>
</feature>
<evidence type="ECO:0000313" key="2">
    <source>
        <dbReference type="EMBL" id="KAK8892093.1"/>
    </source>
</evidence>
<feature type="compositionally biased region" description="Basic residues" evidence="1">
    <location>
        <begin position="867"/>
        <end position="876"/>
    </location>
</feature>
<proteinExistence type="predicted"/>
<comment type="caution">
    <text evidence="2">The sequence shown here is derived from an EMBL/GenBank/DDBJ whole genome shotgun (WGS) entry which is preliminary data.</text>
</comment>
<feature type="compositionally biased region" description="Polar residues" evidence="1">
    <location>
        <begin position="1116"/>
        <end position="1133"/>
    </location>
</feature>
<feature type="region of interest" description="Disordered" evidence="1">
    <location>
        <begin position="1116"/>
        <end position="1188"/>
    </location>
</feature>
<feature type="region of interest" description="Disordered" evidence="1">
    <location>
        <begin position="990"/>
        <end position="1026"/>
    </location>
</feature>
<dbReference type="PANTHER" id="PTHR23401">
    <property type="entry name" value="CYCLIN DEPENDANT KINASE-5 ACTIVATOR"/>
    <property type="match status" value="1"/>
</dbReference>
<accession>A0ABR2KM87</accession>
<feature type="compositionally biased region" description="Polar residues" evidence="1">
    <location>
        <begin position="941"/>
        <end position="952"/>
    </location>
</feature>
<sequence>MIKAQKNIISTTSNRSSDPLYQTLAWGIMSEYTESPHSKRVLSYCIIDSNFYATTDGHNIAFWKPQMIIKTFSLPATALFYFSKISNVVAYVRGSHQLHFISINHPFQIRVHPLHFSESKIYSFFYFKTTSTLVSAGDGILFTRVSIPPYFKDTQPMPETLQFEKISLHYEGISFKGLNNPRFIENSNFGIVLLYINDTIHIHTSNGTEVQVISNLFINDHISSLSLLSFSNSYSNINSNSLVIGTNSGNVTILKFELPEPFVPNAPSESCKNVETYKISNSKILLSELFDREFIVSVDCDRLITIFGIQNESIIQEFKCSIEAIGGFFAFDKLILFSQFMISIYQCSFFLNHFSDVGSNSVDIFRAVSETRSARIICFQENSCVSFFSPKDGKQIFGFTTGSGCPTIRNICYTRDVEIDGLHVSKRMSEDLLFCHLDQGITSILQLDEIDRTNYTNRNELFRSTISNFNMSWIPTPYLEDHDLMNQFVAFLDIGHEKVCGVVETGNVYIFSSQMKIESTFSLNEKDIICSIYSFTNELLIISAMKKLFTFDLKTRKITSSSDDCVITSLLLLDNYTLFCGCANGFIEIRSFPSLMVKMNSSLYNTCHTENGHRTPLQDTYLSTRQLYLNPSAVKKLDFCARREIVLSLSSYGEIFLWDKTGKPLTRISIPFGVKSACFADGTGSILISSMKNLFKIEWDVLFKKQLLPIQTPLDDFDLRIDSFDIKILNNREPPVILTVADEEKFIFFENENEEDEIESEVPFQDLKVELNPIPKRFFAPLRDDEKEEQATKTNFPLQDIDEIIENERKLEAERNKKKKGPKKIKVKSRRGDSKKAPLYESRSKASSNRVSNKYADYYEDDEPKSSRRYKKKVKKISREAPKKYQTSLSLNSKSSNYDRFNSAKNVRKKNPRFAQTEFSKSLQQLPTIKDSSDLKFPPNLTKSFTSDNENFNTKKDSDSFKQKIEKKVKSEVVKKSEVPKKSEVVKKIQKKKNKKEIKKKAIIKPKKEEEEEKSEEEEEEEEEVEIIFEPNPEVYKKSEVEEKQCEAEIESEKEPEVVINISNSIFEQQNENEEEVSDNSIVYQVHEPGEMIIREPTNEISNEFYEPINQPSIRQKIQATKSKSQAFITQPNEVSVEKEEEEEESIHKESSSKMSTLSDHSRKSEPKPPIIIEDNEQKEKRKKVSKYSRITRKRAIDDEMFSNFRIDGFDFPFGGYALKPGRGVVSIADNAPLLMVSNTISNNDKRKKQRNGKSIYVKRVSKP</sequence>
<dbReference type="EMBL" id="JAPFFF010000004">
    <property type="protein sequence ID" value="KAK8892093.1"/>
    <property type="molecule type" value="Genomic_DNA"/>
</dbReference>
<dbReference type="InterPro" id="IPR015943">
    <property type="entry name" value="WD40/YVTN_repeat-like_dom_sf"/>
</dbReference>
<evidence type="ECO:0000313" key="3">
    <source>
        <dbReference type="Proteomes" id="UP001470230"/>
    </source>
</evidence>
<dbReference type="InterPro" id="IPR004944">
    <property type="entry name" value="CDK5_activator"/>
</dbReference>
<feature type="compositionally biased region" description="Acidic residues" evidence="1">
    <location>
        <begin position="1010"/>
        <end position="1026"/>
    </location>
</feature>
<dbReference type="Proteomes" id="UP001470230">
    <property type="component" value="Unassembled WGS sequence"/>
</dbReference>
<feature type="region of interest" description="Disordered" evidence="1">
    <location>
        <begin position="1243"/>
        <end position="1264"/>
    </location>
</feature>
<organism evidence="2 3">
    <name type="scientific">Tritrichomonas musculus</name>
    <dbReference type="NCBI Taxonomy" id="1915356"/>
    <lineage>
        <taxon>Eukaryota</taxon>
        <taxon>Metamonada</taxon>
        <taxon>Parabasalia</taxon>
        <taxon>Tritrichomonadida</taxon>
        <taxon>Tritrichomonadidae</taxon>
        <taxon>Tritrichomonas</taxon>
    </lineage>
</organism>
<dbReference type="PANTHER" id="PTHR23401:SF0">
    <property type="entry name" value="CYCLIN-DEPENDENT KINASE 5 ACTIVATOR"/>
    <property type="match status" value="1"/>
</dbReference>
<dbReference type="Gene3D" id="2.130.10.10">
    <property type="entry name" value="YVTN repeat-like/Quinoprotein amine dehydrogenase"/>
    <property type="match status" value="1"/>
</dbReference>
<feature type="compositionally biased region" description="Basic residues" evidence="1">
    <location>
        <begin position="816"/>
        <end position="829"/>
    </location>
</feature>
<feature type="compositionally biased region" description="Basic and acidic residues" evidence="1">
    <location>
        <begin position="830"/>
        <end position="844"/>
    </location>
</feature>
<name>A0ABR2KM87_9EUKA</name>
<gene>
    <name evidence="2" type="ORF">M9Y10_029315</name>
</gene>
<evidence type="ECO:0000256" key="1">
    <source>
        <dbReference type="SAM" id="MobiDB-lite"/>
    </source>
</evidence>
<keyword evidence="3" id="KW-1185">Reference proteome</keyword>
<protein>
    <submittedName>
        <fullName evidence="2">Uncharacterized protein</fullName>
    </submittedName>
</protein>
<dbReference type="InterPro" id="IPR036322">
    <property type="entry name" value="WD40_repeat_dom_sf"/>
</dbReference>
<reference evidence="2 3" key="1">
    <citation type="submission" date="2024-04" db="EMBL/GenBank/DDBJ databases">
        <title>Tritrichomonas musculus Genome.</title>
        <authorList>
            <person name="Alves-Ferreira E."/>
            <person name="Grigg M."/>
            <person name="Lorenzi H."/>
            <person name="Galac M."/>
        </authorList>
    </citation>
    <scope>NUCLEOTIDE SEQUENCE [LARGE SCALE GENOMIC DNA]</scope>
    <source>
        <strain evidence="2 3">EAF2021</strain>
    </source>
</reference>